<dbReference type="GO" id="GO:0003085">
    <property type="term" value="P:negative regulation of systemic arterial blood pressure"/>
    <property type="evidence" value="ECO:0007669"/>
    <property type="project" value="TreeGrafter"/>
</dbReference>
<dbReference type="STRING" id="62062.ENSHHUP00000032471"/>
<sequence length="152" mass="16543">MESGMARTAVSWGLLLLLCQQTLVAAHVLGRPYPDSDLAQLKNLLERFEETLAAVATADDPAVDYEGPNPEPEHSKASPEWDMAPEAPQRPLLSDVRELAADESYSRAQSQRSRLQDLLMATRSKAVSGCFGARMDRIGTSSGLGCSPKRRS</sequence>
<dbReference type="GO" id="GO:0005179">
    <property type="term" value="F:hormone activity"/>
    <property type="evidence" value="ECO:0007669"/>
    <property type="project" value="UniProtKB-KW"/>
</dbReference>
<dbReference type="GeneTree" id="ENSGT00940000154513"/>
<evidence type="ECO:0000256" key="4">
    <source>
        <dbReference type="ARBA" id="ARBA00022702"/>
    </source>
</evidence>
<dbReference type="GO" id="GO:0019934">
    <property type="term" value="P:cGMP-mediated signaling"/>
    <property type="evidence" value="ECO:0007669"/>
    <property type="project" value="TreeGrafter"/>
</dbReference>
<reference evidence="11" key="2">
    <citation type="submission" date="2025-08" db="UniProtKB">
        <authorList>
            <consortium name="Ensembl"/>
        </authorList>
    </citation>
    <scope>IDENTIFICATION</scope>
</reference>
<comment type="subcellular location">
    <subcellularLocation>
        <location evidence="1 8">Secreted</location>
    </subcellularLocation>
</comment>
<protein>
    <submittedName>
        <fullName evidence="11">Natriuretic peptide A</fullName>
    </submittedName>
</protein>
<dbReference type="PANTHER" id="PTHR14066">
    <property type="entry name" value="ATRIAL NATRIURETIC FACTOR PRECURSOR"/>
    <property type="match status" value="1"/>
</dbReference>
<dbReference type="GO" id="GO:0007218">
    <property type="term" value="P:neuropeptide signaling pathway"/>
    <property type="evidence" value="ECO:0007669"/>
    <property type="project" value="TreeGrafter"/>
</dbReference>
<evidence type="ECO:0000256" key="2">
    <source>
        <dbReference type="ARBA" id="ARBA00009041"/>
    </source>
</evidence>
<dbReference type="Pfam" id="PF00212">
    <property type="entry name" value="ANP"/>
    <property type="match status" value="1"/>
</dbReference>
<name>A0A4W5M1B1_9TELE</name>
<evidence type="ECO:0000256" key="5">
    <source>
        <dbReference type="ARBA" id="ARBA00022729"/>
    </source>
</evidence>
<dbReference type="InterPro" id="IPR000663">
    <property type="entry name" value="Natr_peptide"/>
</dbReference>
<evidence type="ECO:0000256" key="8">
    <source>
        <dbReference type="RuleBase" id="RU003686"/>
    </source>
</evidence>
<dbReference type="SMART" id="SM00183">
    <property type="entry name" value="NAT_PEP"/>
    <property type="match status" value="1"/>
</dbReference>
<dbReference type="GO" id="GO:0005615">
    <property type="term" value="C:extracellular space"/>
    <property type="evidence" value="ECO:0007669"/>
    <property type="project" value="TreeGrafter"/>
</dbReference>
<dbReference type="GO" id="GO:0005737">
    <property type="term" value="C:cytoplasm"/>
    <property type="evidence" value="ECO:0007669"/>
    <property type="project" value="TreeGrafter"/>
</dbReference>
<keyword evidence="5 10" id="KW-0732">Signal</keyword>
<dbReference type="GO" id="GO:0060038">
    <property type="term" value="P:cardiac muscle cell proliferation"/>
    <property type="evidence" value="ECO:0007669"/>
    <property type="project" value="Ensembl"/>
</dbReference>
<evidence type="ECO:0000313" key="11">
    <source>
        <dbReference type="Ensembl" id="ENSHHUP00000032471.1"/>
    </source>
</evidence>
<dbReference type="Ensembl" id="ENSHHUT00000033802.1">
    <property type="protein sequence ID" value="ENSHHUP00000032471.1"/>
    <property type="gene ID" value="ENSHHUG00000020586.1"/>
</dbReference>
<evidence type="ECO:0000256" key="3">
    <source>
        <dbReference type="ARBA" id="ARBA00022525"/>
    </source>
</evidence>
<keyword evidence="3" id="KW-0964">Secreted</keyword>
<keyword evidence="4" id="KW-0372">Hormone</keyword>
<reference evidence="12" key="1">
    <citation type="submission" date="2018-06" db="EMBL/GenBank/DDBJ databases">
        <title>Genome assembly of Danube salmon.</title>
        <authorList>
            <person name="Macqueen D.J."/>
            <person name="Gundappa M.K."/>
        </authorList>
    </citation>
    <scope>NUCLEOTIDE SEQUENCE [LARGE SCALE GENOMIC DNA]</scope>
</reference>
<dbReference type="PANTHER" id="PTHR14066:SF10">
    <property type="entry name" value="NATRIURETIC PEPTIDES B"/>
    <property type="match status" value="1"/>
</dbReference>
<dbReference type="GO" id="GO:0036302">
    <property type="term" value="P:atrioventricular canal development"/>
    <property type="evidence" value="ECO:0007669"/>
    <property type="project" value="Ensembl"/>
</dbReference>
<dbReference type="GO" id="GO:0006182">
    <property type="term" value="P:cGMP biosynthetic process"/>
    <property type="evidence" value="ECO:0007669"/>
    <property type="project" value="TreeGrafter"/>
</dbReference>
<evidence type="ECO:0000256" key="9">
    <source>
        <dbReference type="SAM" id="MobiDB-lite"/>
    </source>
</evidence>
<dbReference type="GO" id="GO:0097746">
    <property type="term" value="P:blood vessel diameter maintenance"/>
    <property type="evidence" value="ECO:0007669"/>
    <property type="project" value="UniProtKB-KW"/>
</dbReference>
<dbReference type="GO" id="GO:1905072">
    <property type="term" value="P:cardiac jelly development"/>
    <property type="evidence" value="ECO:0007669"/>
    <property type="project" value="Ensembl"/>
</dbReference>
<proteinExistence type="inferred from homology"/>
<dbReference type="GO" id="GO:0007168">
    <property type="term" value="P:receptor guanylyl cyclase signaling pathway"/>
    <property type="evidence" value="ECO:0007669"/>
    <property type="project" value="TreeGrafter"/>
</dbReference>
<dbReference type="AlphaFoldDB" id="A0A4W5M1B1"/>
<dbReference type="Proteomes" id="UP000314982">
    <property type="component" value="Unassembled WGS sequence"/>
</dbReference>
<accession>A0A4W5M1B1</accession>
<dbReference type="PRINTS" id="PR00711">
    <property type="entry name" value="ANATPEPTIDE"/>
</dbReference>
<feature type="region of interest" description="Disordered" evidence="9">
    <location>
        <begin position="58"/>
        <end position="93"/>
    </location>
</feature>
<organism evidence="11 12">
    <name type="scientific">Hucho hucho</name>
    <name type="common">huchen</name>
    <dbReference type="NCBI Taxonomy" id="62062"/>
    <lineage>
        <taxon>Eukaryota</taxon>
        <taxon>Metazoa</taxon>
        <taxon>Chordata</taxon>
        <taxon>Craniata</taxon>
        <taxon>Vertebrata</taxon>
        <taxon>Euteleostomi</taxon>
        <taxon>Actinopterygii</taxon>
        <taxon>Neopterygii</taxon>
        <taxon>Teleostei</taxon>
        <taxon>Protacanthopterygii</taxon>
        <taxon>Salmoniformes</taxon>
        <taxon>Salmonidae</taxon>
        <taxon>Salmoninae</taxon>
        <taxon>Hucho</taxon>
    </lineage>
</organism>
<reference evidence="11" key="3">
    <citation type="submission" date="2025-09" db="UniProtKB">
        <authorList>
            <consortium name="Ensembl"/>
        </authorList>
    </citation>
    <scope>IDENTIFICATION</scope>
</reference>
<feature type="signal peptide" evidence="10">
    <location>
        <begin position="1"/>
        <end position="26"/>
    </location>
</feature>
<comment type="similarity">
    <text evidence="2 8">Belongs to the natriuretic peptide family.</text>
</comment>
<keyword evidence="6 8" id="KW-0838">Vasoactive</keyword>
<evidence type="ECO:0000256" key="7">
    <source>
        <dbReference type="ARBA" id="ARBA00023157"/>
    </source>
</evidence>
<feature type="chain" id="PRO_5021298226" evidence="10">
    <location>
        <begin position="27"/>
        <end position="152"/>
    </location>
</feature>
<dbReference type="GO" id="GO:0051427">
    <property type="term" value="F:hormone receptor binding"/>
    <property type="evidence" value="ECO:0007669"/>
    <property type="project" value="TreeGrafter"/>
</dbReference>
<evidence type="ECO:0000256" key="1">
    <source>
        <dbReference type="ARBA" id="ARBA00004613"/>
    </source>
</evidence>
<evidence type="ECO:0000313" key="12">
    <source>
        <dbReference type="Proteomes" id="UP000314982"/>
    </source>
</evidence>
<keyword evidence="12" id="KW-1185">Reference proteome</keyword>
<evidence type="ECO:0000256" key="6">
    <source>
        <dbReference type="ARBA" id="ARBA00022858"/>
    </source>
</evidence>
<dbReference type="InterPro" id="IPR030480">
    <property type="entry name" value="Natr_peptide_CS"/>
</dbReference>
<evidence type="ECO:0000256" key="10">
    <source>
        <dbReference type="SAM" id="SignalP"/>
    </source>
</evidence>
<dbReference type="InterPro" id="IPR050787">
    <property type="entry name" value="Natriuretic_peptide"/>
</dbReference>
<keyword evidence="7" id="KW-1015">Disulfide bond</keyword>
<dbReference type="PROSITE" id="PS00263">
    <property type="entry name" value="NATRIURETIC_PEPTIDE"/>
    <property type="match status" value="1"/>
</dbReference>
<dbReference type="InterPro" id="IPR002407">
    <property type="entry name" value="Natriuretic_peptide_atrial"/>
</dbReference>